<evidence type="ECO:0000256" key="3">
    <source>
        <dbReference type="ARBA" id="ARBA00023242"/>
    </source>
</evidence>
<dbReference type="PANTHER" id="PTHR48112:SF32">
    <property type="entry name" value="HIGH MOBILITY GROUP PROTEIN B3"/>
    <property type="match status" value="1"/>
</dbReference>
<gene>
    <name evidence="6" type="ORF">CL6EHI_098790</name>
</gene>
<dbReference type="PANTHER" id="PTHR48112">
    <property type="entry name" value="HIGH MOBILITY GROUP PROTEIN DSP1"/>
    <property type="match status" value="1"/>
</dbReference>
<evidence type="ECO:0000256" key="1">
    <source>
        <dbReference type="ARBA" id="ARBA00004123"/>
    </source>
</evidence>
<accession>A0A5K1V0G8</accession>
<organism evidence="6 7">
    <name type="scientific">Entamoeba histolytica</name>
    <dbReference type="NCBI Taxonomy" id="5759"/>
    <lineage>
        <taxon>Eukaryota</taxon>
        <taxon>Amoebozoa</taxon>
        <taxon>Evosea</taxon>
        <taxon>Archamoebae</taxon>
        <taxon>Mastigamoebida</taxon>
        <taxon>Entamoebidae</taxon>
        <taxon>Entamoeba</taxon>
    </lineage>
</organism>
<dbReference type="CDD" id="cd00084">
    <property type="entry name" value="HMG-box_SF"/>
    <property type="match status" value="1"/>
</dbReference>
<reference evidence="6 7" key="1">
    <citation type="submission" date="2016-05" db="EMBL/GenBank/DDBJ databases">
        <title>First whole genome sequencing of Entamoeba histolytica HM1:IMSS-clone-6.</title>
        <authorList>
            <person name="Mukherjee Avik.K."/>
            <person name="Izumyama S."/>
            <person name="Nakada-Tsukui K."/>
            <person name="Nozaki T."/>
        </authorList>
    </citation>
    <scope>NUCLEOTIDE SEQUENCE [LARGE SCALE GENOMIC DNA]</scope>
    <source>
        <strain evidence="6 7">HM1:IMSS clone 6</strain>
    </source>
</reference>
<dbReference type="Gene3D" id="1.10.30.10">
    <property type="entry name" value="High mobility group box domain"/>
    <property type="match status" value="1"/>
</dbReference>
<protein>
    <recommendedName>
        <fullName evidence="5">HMG box domain-containing protein</fullName>
    </recommendedName>
</protein>
<dbReference type="VEuPathDB" id="AmoebaDB:EHI7A_163880"/>
<dbReference type="PROSITE" id="PS50118">
    <property type="entry name" value="HMG_BOX_2"/>
    <property type="match status" value="1"/>
</dbReference>
<sequence>MDEQASRQLMNQIRMVEPDIGIINMPQITSYITQPPTPYHIHQEKGQTEIDQQQLQRALEFEKVPEPFIEKKERKKRKGDHKSDRREEMLKEIAQEIYIRWKVRKLLREQSYDVERAEKKAERRWRKETADVTRLFYKAAIMENTMLGDEESLGRKKKKEAKIKEDCHPYLLFCKEHREQLGTKYNGKEVLTILSEMWKKLDPVEKDKYNLLAKKNKMIQTTQQESQVQPPQLLFTPNLMEIKTNEMMPYQ</sequence>
<dbReference type="VEuPathDB" id="AmoebaDB:EHI8A_056920"/>
<dbReference type="Proteomes" id="UP000078387">
    <property type="component" value="Unassembled WGS sequence"/>
</dbReference>
<dbReference type="OMA" id="NEIMPYQ"/>
<evidence type="ECO:0000313" key="6">
    <source>
        <dbReference type="EMBL" id="GAT97777.1"/>
    </source>
</evidence>
<comment type="subcellular location">
    <subcellularLocation>
        <location evidence="1">Nucleus</location>
    </subcellularLocation>
</comment>
<dbReference type="AlphaFoldDB" id="A0A5K1V0G8"/>
<feature type="DNA-binding region" description="HMG box" evidence="4">
    <location>
        <begin position="163"/>
        <end position="228"/>
    </location>
</feature>
<proteinExistence type="predicted"/>
<evidence type="ECO:0000259" key="5">
    <source>
        <dbReference type="PROSITE" id="PS50118"/>
    </source>
</evidence>
<comment type="caution">
    <text evidence="6">The sequence shown here is derived from an EMBL/GenBank/DDBJ whole genome shotgun (WGS) entry which is preliminary data.</text>
</comment>
<dbReference type="InterPro" id="IPR009071">
    <property type="entry name" value="HMG_box_dom"/>
</dbReference>
<keyword evidence="3 4" id="KW-0539">Nucleus</keyword>
<evidence type="ECO:0000313" key="7">
    <source>
        <dbReference type="Proteomes" id="UP000078387"/>
    </source>
</evidence>
<dbReference type="VEuPathDB" id="AmoebaDB:EHI5A_087060"/>
<dbReference type="VEuPathDB" id="AmoebaDB:KM1_110850"/>
<dbReference type="GO" id="GO:0005634">
    <property type="term" value="C:nucleus"/>
    <property type="evidence" value="ECO:0007669"/>
    <property type="project" value="UniProtKB-SubCell"/>
</dbReference>
<keyword evidence="2 4" id="KW-0238">DNA-binding</keyword>
<dbReference type="VEuPathDB" id="AmoebaDB:EHI_098790"/>
<dbReference type="Pfam" id="PF00505">
    <property type="entry name" value="HMG_box"/>
    <property type="match status" value="1"/>
</dbReference>
<dbReference type="SUPFAM" id="SSF47095">
    <property type="entry name" value="HMG-box"/>
    <property type="match status" value="1"/>
</dbReference>
<evidence type="ECO:0000256" key="4">
    <source>
        <dbReference type="PROSITE-ProRule" id="PRU00267"/>
    </source>
</evidence>
<dbReference type="GO" id="GO:0003677">
    <property type="term" value="F:DNA binding"/>
    <property type="evidence" value="ECO:0007669"/>
    <property type="project" value="UniProtKB-UniRule"/>
</dbReference>
<feature type="domain" description="HMG box" evidence="5">
    <location>
        <begin position="163"/>
        <end position="228"/>
    </location>
</feature>
<dbReference type="EMBL" id="BDEQ01000001">
    <property type="protein sequence ID" value="GAT97777.1"/>
    <property type="molecule type" value="Genomic_DNA"/>
</dbReference>
<name>A0A5K1V0G8_ENTHI</name>
<evidence type="ECO:0000256" key="2">
    <source>
        <dbReference type="ARBA" id="ARBA00023125"/>
    </source>
</evidence>
<dbReference type="InterPro" id="IPR050342">
    <property type="entry name" value="HMGB"/>
</dbReference>
<dbReference type="InterPro" id="IPR036910">
    <property type="entry name" value="HMG_box_dom_sf"/>
</dbReference>